<dbReference type="OrthoDB" id="6181715at2"/>
<reference evidence="3" key="1">
    <citation type="submission" date="2016-10" db="EMBL/GenBank/DDBJ databases">
        <authorList>
            <person name="Varghese N."/>
            <person name="Submissions S."/>
        </authorList>
    </citation>
    <scope>NUCLEOTIDE SEQUENCE [LARGE SCALE GENOMIC DNA]</scope>
    <source>
        <strain evidence="3">CGMCC 1.7061</strain>
    </source>
</reference>
<protein>
    <submittedName>
        <fullName evidence="2">Uncharacterized protein</fullName>
    </submittedName>
</protein>
<organism evidence="2 3">
    <name type="scientific">Marinobacter zhejiangensis</name>
    <dbReference type="NCBI Taxonomy" id="488535"/>
    <lineage>
        <taxon>Bacteria</taxon>
        <taxon>Pseudomonadati</taxon>
        <taxon>Pseudomonadota</taxon>
        <taxon>Gammaproteobacteria</taxon>
        <taxon>Pseudomonadales</taxon>
        <taxon>Marinobacteraceae</taxon>
        <taxon>Marinobacter</taxon>
    </lineage>
</organism>
<evidence type="ECO:0000313" key="2">
    <source>
        <dbReference type="EMBL" id="SFM24413.1"/>
    </source>
</evidence>
<dbReference type="AlphaFoldDB" id="A0A1I4PAM3"/>
<proteinExistence type="predicted"/>
<evidence type="ECO:0000313" key="3">
    <source>
        <dbReference type="Proteomes" id="UP000198519"/>
    </source>
</evidence>
<feature type="chain" id="PRO_5011447596" evidence="1">
    <location>
        <begin position="23"/>
        <end position="187"/>
    </location>
</feature>
<gene>
    <name evidence="2" type="ORF">SAMN04487963_1881</name>
</gene>
<accession>A0A1I4PAM3</accession>
<feature type="signal peptide" evidence="1">
    <location>
        <begin position="1"/>
        <end position="22"/>
    </location>
</feature>
<dbReference type="RefSeq" id="WP_092021823.1">
    <property type="nucleotide sequence ID" value="NZ_FOUE01000002.1"/>
</dbReference>
<dbReference type="EMBL" id="FOUE01000002">
    <property type="protein sequence ID" value="SFM24413.1"/>
    <property type="molecule type" value="Genomic_DNA"/>
</dbReference>
<keyword evidence="3" id="KW-1185">Reference proteome</keyword>
<name>A0A1I4PAM3_9GAMM</name>
<evidence type="ECO:0000256" key="1">
    <source>
        <dbReference type="SAM" id="SignalP"/>
    </source>
</evidence>
<sequence length="187" mass="20681">MPKPRLLIAAGVSLMLSHQVWAELPAGRQSFESCTLITSEYLTAIQLLGRGFTTDILLQTLPDLSPESAERVKALGELIERNGLEQTYAQINAEYVNCATSVYQEHGLPRQGSREAHFHFCAGENKVRFEILQAAILEAPQAEVRRQLAPLHQPVVETLYELKASEGITAVYDGLASELKRCVNGTF</sequence>
<dbReference type="STRING" id="488535.SAMN04487963_1881"/>
<dbReference type="Proteomes" id="UP000198519">
    <property type="component" value="Unassembled WGS sequence"/>
</dbReference>
<keyword evidence="1" id="KW-0732">Signal</keyword>